<dbReference type="SUPFAM" id="SSF53335">
    <property type="entry name" value="S-adenosyl-L-methionine-dependent methyltransferases"/>
    <property type="match status" value="1"/>
</dbReference>
<accession>A0A3B1DKW6</accession>
<sequence>MPHKETNPPPAAELLQHFPTHGGLEFHPKGWDFPDAFSNPDCRWLTALRELYDEPITFPASLSPQAGLLIHSLVRNLQPRVIIEVGMFCSISTHWMAAALLENGCEPGVDAVIHCFDDFTPIEKGPWREVEMLEGRQEFVTERLTRAGLMDFVRLHPGDSSTQIRKAYDELRALGGVDLAFLDGDHTVPGAIADFVSTEPVLNTGGVVILHDTFPEQSGWHEGPRHILDRVRTHRPPRKRASLRSVLGSRPEPPDPGNQPIGEGLYDRLDLYLSPINYGLGLLRRLA</sequence>
<dbReference type="InterPro" id="IPR029063">
    <property type="entry name" value="SAM-dependent_MTases_sf"/>
</dbReference>
<organism evidence="2">
    <name type="scientific">hydrothermal vent metagenome</name>
    <dbReference type="NCBI Taxonomy" id="652676"/>
    <lineage>
        <taxon>unclassified sequences</taxon>
        <taxon>metagenomes</taxon>
        <taxon>ecological metagenomes</taxon>
    </lineage>
</organism>
<dbReference type="Pfam" id="PF13578">
    <property type="entry name" value="Methyltransf_24"/>
    <property type="match status" value="1"/>
</dbReference>
<dbReference type="AlphaFoldDB" id="A0A3B1DKW6"/>
<gene>
    <name evidence="2" type="ORF">MNBD_PLANCTO03-17</name>
</gene>
<protein>
    <recommendedName>
        <fullName evidence="3">Class I SAM-dependent methyltransferase</fullName>
    </recommendedName>
</protein>
<proteinExistence type="predicted"/>
<feature type="region of interest" description="Disordered" evidence="1">
    <location>
        <begin position="234"/>
        <end position="261"/>
    </location>
</feature>
<name>A0A3B1DKW6_9ZZZZ</name>
<dbReference type="Gene3D" id="3.40.50.150">
    <property type="entry name" value="Vaccinia Virus protein VP39"/>
    <property type="match status" value="1"/>
</dbReference>
<evidence type="ECO:0000313" key="2">
    <source>
        <dbReference type="EMBL" id="VAX41352.1"/>
    </source>
</evidence>
<dbReference type="EMBL" id="UOGK01000528">
    <property type="protein sequence ID" value="VAX41352.1"/>
    <property type="molecule type" value="Genomic_DNA"/>
</dbReference>
<evidence type="ECO:0008006" key="3">
    <source>
        <dbReference type="Google" id="ProtNLM"/>
    </source>
</evidence>
<evidence type="ECO:0000256" key="1">
    <source>
        <dbReference type="SAM" id="MobiDB-lite"/>
    </source>
</evidence>
<reference evidence="2" key="1">
    <citation type="submission" date="2018-06" db="EMBL/GenBank/DDBJ databases">
        <authorList>
            <person name="Zhirakovskaya E."/>
        </authorList>
    </citation>
    <scope>NUCLEOTIDE SEQUENCE</scope>
</reference>